<dbReference type="EC" id="3.7.1.3" evidence="4 5"/>
<dbReference type="GO" id="GO:0097053">
    <property type="term" value="P:L-kynurenine catabolic process"/>
    <property type="evidence" value="ECO:0007669"/>
    <property type="project" value="UniProtKB-UniRule"/>
</dbReference>
<comment type="pathway">
    <text evidence="4 5">Cofactor biosynthesis; NAD(+) biosynthesis; quinolinate from L-kynurenine: step 2/3.</text>
</comment>
<dbReference type="GO" id="GO:0005737">
    <property type="term" value="C:cytoplasm"/>
    <property type="evidence" value="ECO:0007669"/>
    <property type="project" value="UniProtKB-SubCell"/>
</dbReference>
<dbReference type="InterPro" id="IPR000192">
    <property type="entry name" value="Aminotrans_V_dom"/>
</dbReference>
<dbReference type="GO" id="GO:0034354">
    <property type="term" value="P:'de novo' NAD+ biosynthetic process from L-tryptophan"/>
    <property type="evidence" value="ECO:0007669"/>
    <property type="project" value="UniProtKB-UniRule"/>
</dbReference>
<comment type="subcellular location">
    <subcellularLocation>
        <location evidence="4 5">Cytoplasm</location>
    </subcellularLocation>
</comment>
<dbReference type="UniPathway" id="UPA00253">
    <property type="reaction ID" value="UER00329"/>
</dbReference>
<keyword evidence="4 5" id="KW-0963">Cytoplasm</keyword>
<dbReference type="Gene3D" id="3.90.1150.10">
    <property type="entry name" value="Aspartate Aminotransferase, domain 1"/>
    <property type="match status" value="1"/>
</dbReference>
<feature type="binding site" evidence="4">
    <location>
        <position position="145"/>
    </location>
    <ligand>
        <name>pyridoxal 5'-phosphate</name>
        <dbReference type="ChEBI" id="CHEBI:597326"/>
    </ligand>
</feature>
<protein>
    <recommendedName>
        <fullName evidence="4 5">Kynureninase</fullName>
        <ecNumber evidence="4 5">3.7.1.3</ecNumber>
    </recommendedName>
    <alternativeName>
        <fullName evidence="4">Biosynthesis of nicotinic acid protein 5</fullName>
    </alternativeName>
    <alternativeName>
        <fullName evidence="4">L-kynurenine hydrolase</fullName>
    </alternativeName>
</protein>
<evidence type="ECO:0000259" key="6">
    <source>
        <dbReference type="Pfam" id="PF00266"/>
    </source>
</evidence>
<accession>A0A292PTK9</accession>
<feature type="binding site" evidence="4">
    <location>
        <position position="232"/>
    </location>
    <ligand>
        <name>pyridoxal 5'-phosphate</name>
        <dbReference type="ChEBI" id="CHEBI:597326"/>
    </ligand>
</feature>
<dbReference type="FunFam" id="3.40.640.10:FF:000031">
    <property type="entry name" value="Kynureninase"/>
    <property type="match status" value="1"/>
</dbReference>
<dbReference type="GO" id="GO:0030170">
    <property type="term" value="F:pyridoxal phosphate binding"/>
    <property type="evidence" value="ECO:0007669"/>
    <property type="project" value="UniProtKB-UniRule"/>
</dbReference>
<keyword evidence="1 4" id="KW-0662">Pyridine nucleotide biosynthesis</keyword>
<keyword evidence="3 4" id="KW-0663">Pyridoxal phosphate</keyword>
<dbReference type="GO" id="GO:0043420">
    <property type="term" value="P:anthranilate metabolic process"/>
    <property type="evidence" value="ECO:0007669"/>
    <property type="project" value="UniProtKB-UniRule"/>
</dbReference>
<evidence type="ECO:0000256" key="2">
    <source>
        <dbReference type="ARBA" id="ARBA00022801"/>
    </source>
</evidence>
<feature type="binding site" evidence="4">
    <location>
        <position position="361"/>
    </location>
    <ligand>
        <name>pyridoxal 5'-phosphate</name>
        <dbReference type="ChEBI" id="CHEBI:597326"/>
    </ligand>
</feature>
<dbReference type="Pfam" id="PF00266">
    <property type="entry name" value="Aminotran_5"/>
    <property type="match status" value="1"/>
</dbReference>
<evidence type="ECO:0000313" key="8">
    <source>
        <dbReference type="Proteomes" id="UP001412239"/>
    </source>
</evidence>
<proteinExistence type="inferred from homology"/>
<name>A0A292PTK9_9PEZI</name>
<comment type="subunit">
    <text evidence="4 5">Homodimer.</text>
</comment>
<feature type="modified residue" description="N6-(pyridoxal phosphate)lysine" evidence="4">
    <location>
        <position position="287"/>
    </location>
</feature>
<dbReference type="InterPro" id="IPR015424">
    <property type="entry name" value="PyrdxlP-dep_Trfase"/>
</dbReference>
<feature type="binding site" evidence="4">
    <location>
        <position position="316"/>
    </location>
    <ligand>
        <name>pyridoxal 5'-phosphate</name>
        <dbReference type="ChEBI" id="CHEBI:597326"/>
    </ligand>
</feature>
<dbReference type="UniPathway" id="UPA00334">
    <property type="reaction ID" value="UER00455"/>
</dbReference>
<keyword evidence="8" id="KW-1185">Reference proteome</keyword>
<feature type="binding site" evidence="4">
    <location>
        <position position="286"/>
    </location>
    <ligand>
        <name>pyridoxal 5'-phosphate</name>
        <dbReference type="ChEBI" id="CHEBI:597326"/>
    </ligand>
</feature>
<comment type="similarity">
    <text evidence="4 5">Belongs to the kynureninase family.</text>
</comment>
<dbReference type="GO" id="GO:0030429">
    <property type="term" value="F:kynureninase activity"/>
    <property type="evidence" value="ECO:0007669"/>
    <property type="project" value="UniProtKB-UniRule"/>
</dbReference>
<comment type="pathway">
    <text evidence="4 5">Amino-acid degradation; L-kynurenine degradation; L-alanine and anthranilate from L-kynurenine: step 1/1.</text>
</comment>
<feature type="binding site" evidence="4">
    <location>
        <begin position="176"/>
        <end position="179"/>
    </location>
    <ligand>
        <name>pyridoxal 5'-phosphate</name>
        <dbReference type="ChEBI" id="CHEBI:597326"/>
    </ligand>
</feature>
<evidence type="ECO:0000256" key="4">
    <source>
        <dbReference type="HAMAP-Rule" id="MF_03017"/>
    </source>
</evidence>
<feature type="domain" description="Aminotransferase class V" evidence="6">
    <location>
        <begin position="188"/>
        <end position="305"/>
    </location>
</feature>
<organism evidence="7 8">
    <name type="scientific">Tuber aestivum</name>
    <name type="common">summer truffle</name>
    <dbReference type="NCBI Taxonomy" id="59557"/>
    <lineage>
        <taxon>Eukaryota</taxon>
        <taxon>Fungi</taxon>
        <taxon>Dikarya</taxon>
        <taxon>Ascomycota</taxon>
        <taxon>Pezizomycotina</taxon>
        <taxon>Pezizomycetes</taxon>
        <taxon>Pezizales</taxon>
        <taxon>Tuberaceae</taxon>
        <taxon>Tuber</taxon>
    </lineage>
</organism>
<evidence type="ECO:0000256" key="1">
    <source>
        <dbReference type="ARBA" id="ARBA00022642"/>
    </source>
</evidence>
<keyword evidence="2 4" id="KW-0378">Hydrolase</keyword>
<evidence type="ECO:0000313" key="7">
    <source>
        <dbReference type="EMBL" id="CUS10876.1"/>
    </source>
</evidence>
<comment type="catalytic activity">
    <reaction evidence="4 5">
        <text>L-kynurenine + H2O = anthranilate + L-alanine + H(+)</text>
        <dbReference type="Rhea" id="RHEA:16813"/>
        <dbReference type="ChEBI" id="CHEBI:15377"/>
        <dbReference type="ChEBI" id="CHEBI:15378"/>
        <dbReference type="ChEBI" id="CHEBI:16567"/>
        <dbReference type="ChEBI" id="CHEBI:57959"/>
        <dbReference type="ChEBI" id="CHEBI:57972"/>
        <dbReference type="EC" id="3.7.1.3"/>
    </reaction>
</comment>
<feature type="binding site" evidence="4">
    <location>
        <position position="261"/>
    </location>
    <ligand>
        <name>pyridoxal 5'-phosphate</name>
        <dbReference type="ChEBI" id="CHEBI:597326"/>
    </ligand>
</feature>
<dbReference type="InterPro" id="IPR010111">
    <property type="entry name" value="Kynureninase"/>
</dbReference>
<dbReference type="EMBL" id="LN891037">
    <property type="protein sequence ID" value="CUS10876.1"/>
    <property type="molecule type" value="Genomic_DNA"/>
</dbReference>
<dbReference type="HAMAP" id="MF_01970">
    <property type="entry name" value="Kynureninase"/>
    <property type="match status" value="1"/>
</dbReference>
<feature type="binding site" evidence="4">
    <location>
        <position position="146"/>
    </location>
    <ligand>
        <name>pyridoxal 5'-phosphate</name>
        <dbReference type="ChEBI" id="CHEBI:597326"/>
    </ligand>
</feature>
<dbReference type="PANTHER" id="PTHR14084:SF0">
    <property type="entry name" value="KYNURENINASE"/>
    <property type="match status" value="1"/>
</dbReference>
<dbReference type="Proteomes" id="UP001412239">
    <property type="component" value="Unassembled WGS sequence"/>
</dbReference>
<dbReference type="InterPro" id="IPR015422">
    <property type="entry name" value="PyrdxlP-dep_Trfase_small"/>
</dbReference>
<gene>
    <name evidence="4" type="primary">BNA5</name>
    <name evidence="7" type="ORF">GSTUAT00005018001</name>
</gene>
<reference evidence="7" key="1">
    <citation type="submission" date="2015-10" db="EMBL/GenBank/DDBJ databases">
        <authorList>
            <person name="Regsiter A."/>
            <person name="william w."/>
        </authorList>
    </citation>
    <scope>NUCLEOTIDE SEQUENCE</scope>
    <source>
        <strain evidence="7">Montdore</strain>
    </source>
</reference>
<dbReference type="PANTHER" id="PTHR14084">
    <property type="entry name" value="KYNURENINASE"/>
    <property type="match status" value="1"/>
</dbReference>
<feature type="binding site" evidence="4">
    <location>
        <position position="264"/>
    </location>
    <ligand>
        <name>pyridoxal 5'-phosphate</name>
        <dbReference type="ChEBI" id="CHEBI:597326"/>
    </ligand>
</feature>
<evidence type="ECO:0000256" key="5">
    <source>
        <dbReference type="PIRNR" id="PIRNR038800"/>
    </source>
</evidence>
<comment type="function">
    <text evidence="4 5">Catalyzes the cleavage of L-kynurenine (L-Kyn) and L-3-hydroxykynurenine (L-3OHKyn) into anthranilic acid (AA) and 3-hydroxyanthranilic acid (3-OHAA), respectively.</text>
</comment>
<comment type="catalytic activity">
    <reaction evidence="5">
        <text>3-hydroxy-L-kynurenine + H2O = 3-hydroxyanthranilate + L-alanine + H(+)</text>
        <dbReference type="Rhea" id="RHEA:25143"/>
        <dbReference type="ChEBI" id="CHEBI:15377"/>
        <dbReference type="ChEBI" id="CHEBI:15378"/>
        <dbReference type="ChEBI" id="CHEBI:36559"/>
        <dbReference type="ChEBI" id="CHEBI:57972"/>
        <dbReference type="ChEBI" id="CHEBI:58125"/>
        <dbReference type="EC" id="3.7.1.3"/>
    </reaction>
</comment>
<dbReference type="AlphaFoldDB" id="A0A292PTK9"/>
<dbReference type="InterPro" id="IPR015421">
    <property type="entry name" value="PyrdxlP-dep_Trfase_major"/>
</dbReference>
<dbReference type="Gene3D" id="3.40.640.10">
    <property type="entry name" value="Type I PLP-dependent aspartate aminotransferase-like (Major domain)"/>
    <property type="match status" value="1"/>
</dbReference>
<dbReference type="Pfam" id="PF22580">
    <property type="entry name" value="KYNU_C"/>
    <property type="match status" value="1"/>
</dbReference>
<dbReference type="PIRSF" id="PIRSF038800">
    <property type="entry name" value="KYNU"/>
    <property type="match status" value="1"/>
</dbReference>
<dbReference type="GO" id="GO:0019441">
    <property type="term" value="P:L-tryptophan catabolic process to kynurenine"/>
    <property type="evidence" value="ECO:0007669"/>
    <property type="project" value="TreeGrafter"/>
</dbReference>
<dbReference type="GO" id="GO:0019805">
    <property type="term" value="P:quinolinate biosynthetic process"/>
    <property type="evidence" value="ECO:0007669"/>
    <property type="project" value="UniProtKB-UniRule"/>
</dbReference>
<comment type="cofactor">
    <cofactor evidence="4 5">
        <name>pyridoxal 5'-phosphate</name>
        <dbReference type="ChEBI" id="CHEBI:597326"/>
    </cofactor>
</comment>
<dbReference type="NCBIfam" id="TIGR01814">
    <property type="entry name" value="kynureninase"/>
    <property type="match status" value="1"/>
</dbReference>
<dbReference type="SUPFAM" id="SSF53383">
    <property type="entry name" value="PLP-dependent transferases"/>
    <property type="match status" value="1"/>
</dbReference>
<evidence type="ECO:0000256" key="3">
    <source>
        <dbReference type="ARBA" id="ARBA00022898"/>
    </source>
</evidence>
<sequence>MDSAQLHQFIHGKRITFDDSRSSTREFARHLDAGDPLAGFRKEFLIPSKADLKDPHPETKPADQCNAADPSDPCIYFCGNSLGLQPKNTQALIADELRIWATRGVQGHFDHPLSRPWASAEVEVNMHMANVVGALPEEVSTMGTLTANVHTLLASFYKPDVTKEGRYKIIIEGKAFPSDHYAVESQIEWHGLNPRDALVTIFPEGDRKVLTTDRICRVIDENASTTAVLWLSGVHYYTGQAFDLKAITRYAQNKGILVGWDLAHAVGNILLELHEWGADFAAWCTYKYLSGGPGGIGGIFVHEKHASPEKHRLAGWWGHDKASRFTMDTGLFFSLYSPRDITNNQPVFRPMSGAAGYQMSNPSILDLTALLSSLSLYSSASMAAVRTKSVRMTGYLDYLLRSQFESYDSKPFEIITPQNPAARGAQLSLLFREGLMTQVFDGLQERGVIVDERKPDVIRVAPLPLYNTFEEVWDFVQVLKEVIGATYKRGVEVR</sequence>